<sequence>MVNWLFDVATWTIGSVCALVFCYGLLTYKQPDQTKQKYARLDRRTAEGRDRRRVNVGGPNGIERRLGPRRLSENL</sequence>
<reference evidence="3 4" key="1">
    <citation type="journal article" date="2012" name="J. Bacteriol.">
        <title>Genome Sequence of n-Alkane-Degrading Hydrocarboniphaga effusa Strain AP103T (ATCC BAA-332T).</title>
        <authorList>
            <person name="Chang H.K."/>
            <person name="Zylstra G.J."/>
            <person name="Chae J.C."/>
        </authorList>
    </citation>
    <scope>NUCLEOTIDE SEQUENCE [LARGE SCALE GENOMIC DNA]</scope>
    <source>
        <strain evidence="3 4">AP103</strain>
    </source>
</reference>
<feature type="region of interest" description="Disordered" evidence="1">
    <location>
        <begin position="37"/>
        <end position="75"/>
    </location>
</feature>
<feature type="compositionally biased region" description="Basic and acidic residues" evidence="1">
    <location>
        <begin position="37"/>
        <end position="50"/>
    </location>
</feature>
<keyword evidence="2" id="KW-1133">Transmembrane helix</keyword>
<dbReference type="RefSeq" id="WP_007185401.1">
    <property type="nucleotide sequence ID" value="NZ_AKGD01000002.1"/>
</dbReference>
<dbReference type="STRING" id="1172194.WQQ_24580"/>
<keyword evidence="2" id="KW-0812">Transmembrane</keyword>
<feature type="compositionally biased region" description="Basic and acidic residues" evidence="1">
    <location>
        <begin position="62"/>
        <end position="75"/>
    </location>
</feature>
<feature type="transmembrane region" description="Helical" evidence="2">
    <location>
        <begin position="6"/>
        <end position="28"/>
    </location>
</feature>
<dbReference type="AlphaFoldDB" id="I8HZ81"/>
<dbReference type="EMBL" id="AKGD01000002">
    <property type="protein sequence ID" value="EIT68876.1"/>
    <property type="molecule type" value="Genomic_DNA"/>
</dbReference>
<proteinExistence type="predicted"/>
<gene>
    <name evidence="3" type="ORF">WQQ_24580</name>
</gene>
<organism evidence="3 4">
    <name type="scientific">Hydrocarboniphaga effusa AP103</name>
    <dbReference type="NCBI Taxonomy" id="1172194"/>
    <lineage>
        <taxon>Bacteria</taxon>
        <taxon>Pseudomonadati</taxon>
        <taxon>Pseudomonadota</taxon>
        <taxon>Gammaproteobacteria</taxon>
        <taxon>Nevskiales</taxon>
        <taxon>Nevskiaceae</taxon>
        <taxon>Hydrocarboniphaga</taxon>
    </lineage>
</organism>
<accession>I8HZ81</accession>
<dbReference type="OrthoDB" id="9974720at2"/>
<evidence type="ECO:0000256" key="1">
    <source>
        <dbReference type="SAM" id="MobiDB-lite"/>
    </source>
</evidence>
<evidence type="ECO:0000256" key="2">
    <source>
        <dbReference type="SAM" id="Phobius"/>
    </source>
</evidence>
<dbReference type="Proteomes" id="UP000003704">
    <property type="component" value="Unassembled WGS sequence"/>
</dbReference>
<keyword evidence="2" id="KW-0472">Membrane</keyword>
<comment type="caution">
    <text evidence="3">The sequence shown here is derived from an EMBL/GenBank/DDBJ whole genome shotgun (WGS) entry which is preliminary data.</text>
</comment>
<evidence type="ECO:0000313" key="4">
    <source>
        <dbReference type="Proteomes" id="UP000003704"/>
    </source>
</evidence>
<evidence type="ECO:0000313" key="3">
    <source>
        <dbReference type="EMBL" id="EIT68876.1"/>
    </source>
</evidence>
<name>I8HZ81_9GAMM</name>
<keyword evidence="4" id="KW-1185">Reference proteome</keyword>
<protein>
    <submittedName>
        <fullName evidence="3">Uncharacterized protein</fullName>
    </submittedName>
</protein>